<feature type="region of interest" description="Disordered" evidence="1">
    <location>
        <begin position="40"/>
        <end position="126"/>
    </location>
</feature>
<evidence type="ECO:0000313" key="2">
    <source>
        <dbReference type="EMBL" id="KAJ9619074.1"/>
    </source>
</evidence>
<dbReference type="AlphaFoldDB" id="A0AA38XSR3"/>
<feature type="compositionally biased region" description="Basic residues" evidence="1">
    <location>
        <begin position="102"/>
        <end position="112"/>
    </location>
</feature>
<accession>A0AA38XSR3</accession>
<organism evidence="2">
    <name type="scientific">Knufia peltigerae</name>
    <dbReference type="NCBI Taxonomy" id="1002370"/>
    <lineage>
        <taxon>Eukaryota</taxon>
        <taxon>Fungi</taxon>
        <taxon>Dikarya</taxon>
        <taxon>Ascomycota</taxon>
        <taxon>Pezizomycotina</taxon>
        <taxon>Eurotiomycetes</taxon>
        <taxon>Chaetothyriomycetidae</taxon>
        <taxon>Chaetothyriales</taxon>
        <taxon>Trichomeriaceae</taxon>
        <taxon>Knufia</taxon>
    </lineage>
</organism>
<proteinExistence type="predicted"/>
<comment type="caution">
    <text evidence="2">The sequence shown here is derived from an EMBL/GenBank/DDBJ whole genome shotgun (WGS) entry which is preliminary data.</text>
</comment>
<evidence type="ECO:0000256" key="1">
    <source>
        <dbReference type="SAM" id="MobiDB-lite"/>
    </source>
</evidence>
<reference evidence="2" key="1">
    <citation type="submission" date="2022-10" db="EMBL/GenBank/DDBJ databases">
        <title>Culturing micro-colonial fungi from biological soil crusts in the Mojave desert and describing Neophaeococcomyces mojavensis, and introducing the new genera and species Taxawa tesnikishii.</title>
        <authorList>
            <person name="Kurbessoian T."/>
            <person name="Stajich J.E."/>
        </authorList>
    </citation>
    <scope>NUCLEOTIDE SEQUENCE</scope>
    <source>
        <strain evidence="2">TK_35</strain>
    </source>
</reference>
<sequence>MYVSVIQAQIDQMRDADQQPAQGHHHRMRHCVVVQRVVQHAGPQRDQARNQERQRTQRTVPPVTPDQAEQAQQGHEHHQRFFHTITEPERQTQRGGSGQQQRNHRAVHRAQHRTGGAEAIEQVAQT</sequence>
<protein>
    <submittedName>
        <fullName evidence="2">Uncharacterized protein</fullName>
    </submittedName>
</protein>
<feature type="compositionally biased region" description="Basic and acidic residues" evidence="1">
    <location>
        <begin position="46"/>
        <end position="55"/>
    </location>
</feature>
<name>A0AA38XSR3_9EURO</name>
<gene>
    <name evidence="2" type="ORF">H2204_012885</name>
</gene>
<dbReference type="EMBL" id="JAPDRN010000136">
    <property type="protein sequence ID" value="KAJ9619074.1"/>
    <property type="molecule type" value="Genomic_DNA"/>
</dbReference>